<organism evidence="1 2">
    <name type="scientific">Rangifer tarandus platyrhynchus</name>
    <name type="common">Svalbard reindeer</name>
    <dbReference type="NCBI Taxonomy" id="3082113"/>
    <lineage>
        <taxon>Eukaryota</taxon>
        <taxon>Metazoa</taxon>
        <taxon>Chordata</taxon>
        <taxon>Craniata</taxon>
        <taxon>Vertebrata</taxon>
        <taxon>Euteleostomi</taxon>
        <taxon>Mammalia</taxon>
        <taxon>Eutheria</taxon>
        <taxon>Laurasiatheria</taxon>
        <taxon>Artiodactyla</taxon>
        <taxon>Ruminantia</taxon>
        <taxon>Pecora</taxon>
        <taxon>Cervidae</taxon>
        <taxon>Odocoileinae</taxon>
        <taxon>Rangifer</taxon>
    </lineage>
</organism>
<dbReference type="EMBL" id="OX459950">
    <property type="protein sequence ID" value="CAI9156480.1"/>
    <property type="molecule type" value="Genomic_DNA"/>
</dbReference>
<keyword evidence="2" id="KW-1185">Reference proteome</keyword>
<gene>
    <name evidence="1" type="ORF">MRATA1EN1_LOCUS5442</name>
</gene>
<sequence length="164" mass="18386">MGPRAPRPYLKLRCTQAVFGDTLRLPRTLHPAVPRVFCLSGHGDESLRTVDGAGTVCVASPGKIRATLPVLKFNCCCSWTAKIAFLELGWRSCLKGGGKQVFSRVLWYALAAAAPEQREMALLHCAMKNMSYLNNCTHFIVIWCFNYDFNLQEFTLQEFFSGMN</sequence>
<name>A0ABN8Y4H3_RANTA</name>
<dbReference type="Proteomes" id="UP001176941">
    <property type="component" value="Chromosome 14"/>
</dbReference>
<reference evidence="1" key="1">
    <citation type="submission" date="2023-04" db="EMBL/GenBank/DDBJ databases">
        <authorList>
            <consortium name="ELIXIR-Norway"/>
        </authorList>
    </citation>
    <scope>NUCLEOTIDE SEQUENCE [LARGE SCALE GENOMIC DNA]</scope>
</reference>
<evidence type="ECO:0000313" key="1">
    <source>
        <dbReference type="EMBL" id="CAI9156480.1"/>
    </source>
</evidence>
<accession>A0ABN8Y4H3</accession>
<proteinExistence type="predicted"/>
<protein>
    <submittedName>
        <fullName evidence="1">Uncharacterized protein</fullName>
    </submittedName>
</protein>
<evidence type="ECO:0000313" key="2">
    <source>
        <dbReference type="Proteomes" id="UP001176941"/>
    </source>
</evidence>